<evidence type="ECO:0000256" key="1">
    <source>
        <dbReference type="SAM" id="MobiDB-lite"/>
    </source>
</evidence>
<dbReference type="AlphaFoldDB" id="A0A2P2QMS7"/>
<feature type="compositionally biased region" description="Basic and acidic residues" evidence="1">
    <location>
        <begin position="13"/>
        <end position="28"/>
    </location>
</feature>
<protein>
    <submittedName>
        <fullName evidence="2">Uncharacterized protein</fullName>
    </submittedName>
</protein>
<sequence length="28" mass="3167">MKRGPRSFVGTDITERLTKAKQKEKSSS</sequence>
<dbReference type="EMBL" id="GGEC01087750">
    <property type="protein sequence ID" value="MBX68234.1"/>
    <property type="molecule type" value="Transcribed_RNA"/>
</dbReference>
<accession>A0A2P2QMS7</accession>
<proteinExistence type="predicted"/>
<feature type="region of interest" description="Disordered" evidence="1">
    <location>
        <begin position="1"/>
        <end position="28"/>
    </location>
</feature>
<reference evidence="2" key="1">
    <citation type="submission" date="2018-02" db="EMBL/GenBank/DDBJ databases">
        <title>Rhizophora mucronata_Transcriptome.</title>
        <authorList>
            <person name="Meera S.P."/>
            <person name="Sreeshan A."/>
            <person name="Augustine A."/>
        </authorList>
    </citation>
    <scope>NUCLEOTIDE SEQUENCE</scope>
    <source>
        <tissue evidence="2">Leaf</tissue>
    </source>
</reference>
<evidence type="ECO:0000313" key="2">
    <source>
        <dbReference type="EMBL" id="MBX68234.1"/>
    </source>
</evidence>
<organism evidence="2">
    <name type="scientific">Rhizophora mucronata</name>
    <name type="common">Asiatic mangrove</name>
    <dbReference type="NCBI Taxonomy" id="61149"/>
    <lineage>
        <taxon>Eukaryota</taxon>
        <taxon>Viridiplantae</taxon>
        <taxon>Streptophyta</taxon>
        <taxon>Embryophyta</taxon>
        <taxon>Tracheophyta</taxon>
        <taxon>Spermatophyta</taxon>
        <taxon>Magnoliopsida</taxon>
        <taxon>eudicotyledons</taxon>
        <taxon>Gunneridae</taxon>
        <taxon>Pentapetalae</taxon>
        <taxon>rosids</taxon>
        <taxon>fabids</taxon>
        <taxon>Malpighiales</taxon>
        <taxon>Rhizophoraceae</taxon>
        <taxon>Rhizophora</taxon>
    </lineage>
</organism>
<name>A0A2P2QMS7_RHIMU</name>